<dbReference type="Pfam" id="PF08447">
    <property type="entry name" value="PAS_3"/>
    <property type="match status" value="1"/>
</dbReference>
<dbReference type="PANTHER" id="PTHR32089">
    <property type="entry name" value="METHYL-ACCEPTING CHEMOTAXIS PROTEIN MCPB"/>
    <property type="match status" value="1"/>
</dbReference>
<dbReference type="PROSITE" id="PS50111">
    <property type="entry name" value="CHEMOTAXIS_TRANSDUC_2"/>
    <property type="match status" value="1"/>
</dbReference>
<comment type="subcellular location">
    <subcellularLocation>
        <location evidence="1">Cell inner membrane</location>
        <topology evidence="1">Multi-pass membrane protein</topology>
    </subcellularLocation>
</comment>
<evidence type="ECO:0000256" key="2">
    <source>
        <dbReference type="ARBA" id="ARBA00022475"/>
    </source>
</evidence>
<dbReference type="SUPFAM" id="SSF55785">
    <property type="entry name" value="PYP-like sensor domain (PAS domain)"/>
    <property type="match status" value="1"/>
</dbReference>
<dbReference type="InterPro" id="IPR013655">
    <property type="entry name" value="PAS_fold_3"/>
</dbReference>
<feature type="domain" description="Methyl-accepting transducer" evidence="12">
    <location>
        <begin position="277"/>
        <end position="513"/>
    </location>
</feature>
<feature type="transmembrane region" description="Helical" evidence="11">
    <location>
        <begin position="148"/>
        <end position="172"/>
    </location>
</feature>
<dbReference type="GO" id="GO:0005886">
    <property type="term" value="C:plasma membrane"/>
    <property type="evidence" value="ECO:0007669"/>
    <property type="project" value="UniProtKB-SubCell"/>
</dbReference>
<keyword evidence="2" id="KW-1003">Cell membrane</keyword>
<organism evidence="14 15">
    <name type="scientific">Leptospira harrisiae</name>
    <dbReference type="NCBI Taxonomy" id="2023189"/>
    <lineage>
        <taxon>Bacteria</taxon>
        <taxon>Pseudomonadati</taxon>
        <taxon>Spirochaetota</taxon>
        <taxon>Spirochaetia</taxon>
        <taxon>Leptospirales</taxon>
        <taxon>Leptospiraceae</taxon>
        <taxon>Leptospira</taxon>
    </lineage>
</organism>
<dbReference type="GO" id="GO:0007165">
    <property type="term" value="P:signal transduction"/>
    <property type="evidence" value="ECO:0007669"/>
    <property type="project" value="UniProtKB-KW"/>
</dbReference>
<keyword evidence="15" id="KW-1185">Reference proteome</keyword>
<dbReference type="GO" id="GO:0006935">
    <property type="term" value="P:chemotaxis"/>
    <property type="evidence" value="ECO:0007669"/>
    <property type="project" value="UniProtKB-KW"/>
</dbReference>
<dbReference type="PANTHER" id="PTHR32089:SF52">
    <property type="entry name" value="CHEMOTAXIS SIGNAL TRANSDUCTION SYSTEM METHYL ACCEPTING SENSORY TRANSDUCER WITH PAS SENSORY DOMAIN"/>
    <property type="match status" value="1"/>
</dbReference>
<evidence type="ECO:0000313" key="15">
    <source>
        <dbReference type="Proteomes" id="UP000232145"/>
    </source>
</evidence>
<dbReference type="SMART" id="SM00283">
    <property type="entry name" value="MA"/>
    <property type="match status" value="1"/>
</dbReference>
<evidence type="ECO:0000256" key="9">
    <source>
        <dbReference type="ARBA" id="ARBA00023224"/>
    </source>
</evidence>
<keyword evidence="9 10" id="KW-0807">Transducer</keyword>
<dbReference type="NCBIfam" id="TIGR00229">
    <property type="entry name" value="sensory_box"/>
    <property type="match status" value="1"/>
</dbReference>
<keyword evidence="5" id="KW-0997">Cell inner membrane</keyword>
<comment type="caution">
    <text evidence="14">The sequence shown here is derived from an EMBL/GenBank/DDBJ whole genome shotgun (WGS) entry which is preliminary data.</text>
</comment>
<dbReference type="SUPFAM" id="SSF58104">
    <property type="entry name" value="Methyl-accepting chemotaxis protein (MCP) signaling domain"/>
    <property type="match status" value="1"/>
</dbReference>
<evidence type="ECO:0000256" key="1">
    <source>
        <dbReference type="ARBA" id="ARBA00004429"/>
    </source>
</evidence>
<dbReference type="FunFam" id="3.30.450.20:FF:000046">
    <property type="entry name" value="Aerotaxis sensor receptor"/>
    <property type="match status" value="1"/>
</dbReference>
<keyword evidence="8 11" id="KW-0472">Membrane</keyword>
<dbReference type="Gene3D" id="3.30.450.20">
    <property type="entry name" value="PAS domain"/>
    <property type="match status" value="1"/>
</dbReference>
<feature type="domain" description="PAS" evidence="13">
    <location>
        <begin position="25"/>
        <end position="60"/>
    </location>
</feature>
<dbReference type="InterPro" id="IPR000014">
    <property type="entry name" value="PAS"/>
</dbReference>
<dbReference type="AlphaFoldDB" id="A0A2N0ALF2"/>
<dbReference type="Gene3D" id="1.10.287.950">
    <property type="entry name" value="Methyl-accepting chemotaxis protein"/>
    <property type="match status" value="1"/>
</dbReference>
<dbReference type="Pfam" id="PF00015">
    <property type="entry name" value="MCPsignal"/>
    <property type="match status" value="1"/>
</dbReference>
<dbReference type="OrthoDB" id="369835at2"/>
<keyword evidence="4" id="KW-0145">Chemotaxis</keyword>
<dbReference type="Proteomes" id="UP000232145">
    <property type="component" value="Unassembled WGS sequence"/>
</dbReference>
<dbReference type="RefSeq" id="WP_100741928.1">
    <property type="nucleotide sequence ID" value="NZ_NPDW01000001.1"/>
</dbReference>
<name>A0A2N0ALF2_9LEPT</name>
<sequence>MRQNFPVTKNEVEFQEGTKVTSKTDLKGIISYVNEDFLRISGYKEDELIGQPHNLIRHPDMPKAAFQDMWDTIKSQNSWVGVVKNRCKNGDYYWVDANVSPIYQDGQHIGYMSVRTKATKEQIHKADNYYTKLNAGNLKLETKGSLNFGFSMSSIFIVQTIVSCLLLILFSLKSYSSLVFLSNPLVSIFGFVLFLLVASFGFLSIHNNKKAFLKVKEYLGNLYNGNLKFDVTFENGGDYSQIFPMIKKTQFEFRGMISQLIGNAEIVKTQIGALTYAVEHIHVAFQELSKAMFSLADSSIITRESSDSIFQEMDSLNQLICNIRTESNVVQTESTESFHFSLVGKDCSDKAMTQFQKARKQILKTSEVIKELGEKTKAIRKITETITAISEKTNLLSLNASIESARAGDAGRGFAVVAGEVGKLADQSNQSAKEISAFINELTSKILQTVSDIQEGLTEVEVGSLEFETVQLEMNKILKNAEETKNSAEKINGSTAGTELMSGNVLGNMEKIQMQLINTSAIVEELSAAANEQKQTVAAIEESITNLGSVADRLDSAAFRFQF</sequence>
<evidence type="ECO:0000256" key="11">
    <source>
        <dbReference type="SAM" id="Phobius"/>
    </source>
</evidence>
<dbReference type="InterPro" id="IPR004089">
    <property type="entry name" value="MCPsignal_dom"/>
</dbReference>
<evidence type="ECO:0000256" key="6">
    <source>
        <dbReference type="ARBA" id="ARBA00022692"/>
    </source>
</evidence>
<evidence type="ECO:0000256" key="7">
    <source>
        <dbReference type="ARBA" id="ARBA00022989"/>
    </source>
</evidence>
<evidence type="ECO:0000256" key="3">
    <source>
        <dbReference type="ARBA" id="ARBA00022481"/>
    </source>
</evidence>
<evidence type="ECO:0000256" key="4">
    <source>
        <dbReference type="ARBA" id="ARBA00022500"/>
    </source>
</evidence>
<accession>A0A2N0ALF2</accession>
<keyword evidence="7 11" id="KW-1133">Transmembrane helix</keyword>
<dbReference type="InterPro" id="IPR001610">
    <property type="entry name" value="PAC"/>
</dbReference>
<keyword evidence="6 11" id="KW-0812">Transmembrane</keyword>
<dbReference type="EMBL" id="NPDX01000001">
    <property type="protein sequence ID" value="PJZ85041.1"/>
    <property type="molecule type" value="Genomic_DNA"/>
</dbReference>
<dbReference type="CDD" id="cd00130">
    <property type="entry name" value="PAS"/>
    <property type="match status" value="1"/>
</dbReference>
<evidence type="ECO:0000259" key="13">
    <source>
        <dbReference type="PROSITE" id="PS50112"/>
    </source>
</evidence>
<dbReference type="InterPro" id="IPR035965">
    <property type="entry name" value="PAS-like_dom_sf"/>
</dbReference>
<reference evidence="14 15" key="1">
    <citation type="submission" date="2017-07" db="EMBL/GenBank/DDBJ databases">
        <title>Leptospira spp. isolated from tropical soils.</title>
        <authorList>
            <person name="Thibeaux R."/>
            <person name="Iraola G."/>
            <person name="Ferres I."/>
            <person name="Bierque E."/>
            <person name="Girault D."/>
            <person name="Soupe-Gilbert M.-E."/>
            <person name="Picardeau M."/>
            <person name="Goarant C."/>
        </authorList>
    </citation>
    <scope>NUCLEOTIDE SEQUENCE [LARGE SCALE GENOMIC DNA]</scope>
    <source>
        <strain evidence="14 15">FH2-B-A1</strain>
    </source>
</reference>
<evidence type="ECO:0000256" key="5">
    <source>
        <dbReference type="ARBA" id="ARBA00022519"/>
    </source>
</evidence>
<proteinExistence type="predicted"/>
<keyword evidence="3" id="KW-0488">Methylation</keyword>
<dbReference type="PROSITE" id="PS50112">
    <property type="entry name" value="PAS"/>
    <property type="match status" value="1"/>
</dbReference>
<evidence type="ECO:0000313" key="14">
    <source>
        <dbReference type="EMBL" id="PJZ85041.1"/>
    </source>
</evidence>
<dbReference type="SMART" id="SM00086">
    <property type="entry name" value="PAC"/>
    <property type="match status" value="1"/>
</dbReference>
<protein>
    <submittedName>
        <fullName evidence="14">Chemotaxis protein</fullName>
    </submittedName>
</protein>
<evidence type="ECO:0000256" key="10">
    <source>
        <dbReference type="PROSITE-ProRule" id="PRU00284"/>
    </source>
</evidence>
<evidence type="ECO:0000259" key="12">
    <source>
        <dbReference type="PROSITE" id="PS50111"/>
    </source>
</evidence>
<feature type="transmembrane region" description="Helical" evidence="11">
    <location>
        <begin position="184"/>
        <end position="205"/>
    </location>
</feature>
<evidence type="ECO:0000256" key="8">
    <source>
        <dbReference type="ARBA" id="ARBA00023136"/>
    </source>
</evidence>
<gene>
    <name evidence="14" type="ORF">CH364_01855</name>
</gene>